<dbReference type="EMBL" id="CP071444">
    <property type="protein sequence ID" value="QSX09231.1"/>
    <property type="molecule type" value="Genomic_DNA"/>
</dbReference>
<dbReference type="InterPro" id="IPR006139">
    <property type="entry name" value="D-isomer_2_OHA_DH_cat_dom"/>
</dbReference>
<dbReference type="CDD" id="cd12171">
    <property type="entry name" value="2-Hacid_dh_10"/>
    <property type="match status" value="1"/>
</dbReference>
<dbReference type="SUPFAM" id="SSF52283">
    <property type="entry name" value="Formate/glycerate dehydrogenase catalytic domain-like"/>
    <property type="match status" value="1"/>
</dbReference>
<organism evidence="7 8">
    <name type="scientific">Alkalibacter rhizosphaerae</name>
    <dbReference type="NCBI Taxonomy" id="2815577"/>
    <lineage>
        <taxon>Bacteria</taxon>
        <taxon>Bacillati</taxon>
        <taxon>Bacillota</taxon>
        <taxon>Clostridia</taxon>
        <taxon>Eubacteriales</taxon>
        <taxon>Eubacteriaceae</taxon>
        <taxon>Alkalibacter</taxon>
    </lineage>
</organism>
<dbReference type="InterPro" id="IPR050857">
    <property type="entry name" value="D-2-hydroxyacid_DH"/>
</dbReference>
<dbReference type="GO" id="GO:0016616">
    <property type="term" value="F:oxidoreductase activity, acting on the CH-OH group of donors, NAD or NADP as acceptor"/>
    <property type="evidence" value="ECO:0007669"/>
    <property type="project" value="InterPro"/>
</dbReference>
<dbReference type="PROSITE" id="PS00671">
    <property type="entry name" value="D_2_HYDROXYACID_DH_3"/>
    <property type="match status" value="1"/>
</dbReference>
<gene>
    <name evidence="7" type="ORF">J0B03_03990</name>
</gene>
<keyword evidence="3" id="KW-0520">NAD</keyword>
<dbReference type="Proteomes" id="UP000663499">
    <property type="component" value="Chromosome"/>
</dbReference>
<dbReference type="Gene3D" id="3.40.50.720">
    <property type="entry name" value="NAD(P)-binding Rossmann-like Domain"/>
    <property type="match status" value="2"/>
</dbReference>
<dbReference type="SUPFAM" id="SSF51735">
    <property type="entry name" value="NAD(P)-binding Rossmann-fold domains"/>
    <property type="match status" value="1"/>
</dbReference>
<dbReference type="FunFam" id="3.40.50.720:FF:000203">
    <property type="entry name" value="D-3-phosphoglycerate dehydrogenase (SerA)"/>
    <property type="match status" value="1"/>
</dbReference>
<dbReference type="PANTHER" id="PTHR42789">
    <property type="entry name" value="D-ISOMER SPECIFIC 2-HYDROXYACID DEHYDROGENASE FAMILY PROTEIN (AFU_ORTHOLOGUE AFUA_6G10090)"/>
    <property type="match status" value="1"/>
</dbReference>
<evidence type="ECO:0000313" key="8">
    <source>
        <dbReference type="Proteomes" id="UP000663499"/>
    </source>
</evidence>
<dbReference type="KEGG" id="alka:J0B03_03990"/>
<protein>
    <submittedName>
        <fullName evidence="7">2-hydroxyacid dehydrogenase</fullName>
    </submittedName>
</protein>
<evidence type="ECO:0000256" key="2">
    <source>
        <dbReference type="ARBA" id="ARBA00023002"/>
    </source>
</evidence>
<evidence type="ECO:0000256" key="1">
    <source>
        <dbReference type="ARBA" id="ARBA00005854"/>
    </source>
</evidence>
<dbReference type="InterPro" id="IPR029753">
    <property type="entry name" value="D-isomer_DH_CS"/>
</dbReference>
<name>A0A974XGF9_9FIRM</name>
<evidence type="ECO:0000259" key="6">
    <source>
        <dbReference type="Pfam" id="PF02826"/>
    </source>
</evidence>
<dbReference type="InterPro" id="IPR006140">
    <property type="entry name" value="D-isomer_DH_NAD-bd"/>
</dbReference>
<feature type="domain" description="D-isomer specific 2-hydroxyacid dehydrogenase catalytic" evidence="5">
    <location>
        <begin position="58"/>
        <end position="342"/>
    </location>
</feature>
<evidence type="ECO:0000313" key="7">
    <source>
        <dbReference type="EMBL" id="QSX09231.1"/>
    </source>
</evidence>
<feature type="domain" description="D-isomer specific 2-hydroxyacid dehydrogenase NAD-binding" evidence="6">
    <location>
        <begin position="130"/>
        <end position="310"/>
    </location>
</feature>
<evidence type="ECO:0000256" key="4">
    <source>
        <dbReference type="RuleBase" id="RU003719"/>
    </source>
</evidence>
<proteinExistence type="inferred from homology"/>
<reference evidence="7" key="1">
    <citation type="submission" date="2021-03" db="EMBL/GenBank/DDBJ databases">
        <title>Alkalibacter marinus sp. nov., isolated from tidal flat sediment.</title>
        <authorList>
            <person name="Namirimu T."/>
            <person name="Yang J.-A."/>
            <person name="Yang S.-H."/>
            <person name="Kim Y.-J."/>
            <person name="Kwon K.K."/>
        </authorList>
    </citation>
    <scope>NUCLEOTIDE SEQUENCE</scope>
    <source>
        <strain evidence="7">ES005</strain>
    </source>
</reference>
<dbReference type="PANTHER" id="PTHR42789:SF1">
    <property type="entry name" value="D-ISOMER SPECIFIC 2-HYDROXYACID DEHYDROGENASE FAMILY PROTEIN (AFU_ORTHOLOGUE AFUA_6G10090)"/>
    <property type="match status" value="1"/>
</dbReference>
<evidence type="ECO:0000259" key="5">
    <source>
        <dbReference type="Pfam" id="PF00389"/>
    </source>
</evidence>
<evidence type="ECO:0000256" key="3">
    <source>
        <dbReference type="ARBA" id="ARBA00023027"/>
    </source>
</evidence>
<dbReference type="GO" id="GO:0051287">
    <property type="term" value="F:NAD binding"/>
    <property type="evidence" value="ECO:0007669"/>
    <property type="project" value="InterPro"/>
</dbReference>
<dbReference type="RefSeq" id="WP_207300570.1">
    <property type="nucleotide sequence ID" value="NZ_CP071444.1"/>
</dbReference>
<dbReference type="Pfam" id="PF00389">
    <property type="entry name" value="2-Hacid_dh"/>
    <property type="match status" value="1"/>
</dbReference>
<dbReference type="InterPro" id="IPR036291">
    <property type="entry name" value="NAD(P)-bd_dom_sf"/>
</dbReference>
<dbReference type="Pfam" id="PF02826">
    <property type="entry name" value="2-Hacid_dh_C"/>
    <property type="match status" value="1"/>
</dbReference>
<keyword evidence="8" id="KW-1185">Reference proteome</keyword>
<dbReference type="AlphaFoldDB" id="A0A974XGF9"/>
<keyword evidence="2 4" id="KW-0560">Oxidoreductase</keyword>
<comment type="similarity">
    <text evidence="1 4">Belongs to the D-isomer specific 2-hydroxyacid dehydrogenase family.</text>
</comment>
<accession>A0A974XGF9</accession>
<sequence length="347" mass="37919">MKILLSGDKFITVDIMRDAVAEVFGEEANSFEYVTHTGNWPIDPICKNDEVSEFCGTDSDLISLVEDVDVIMTHTGCVTKKLIEAAKNLKVLGVGRGGPVNINVKACTEREIPVVNAPGRNSGAVTEFTIGLMLSLTRNITFCHDSFFNNKQWRGDMYAYEYIGNELGESTVGLVGFGAIGMKVTKILNAFGSRVLVYDPYIKEEDQKKHDCTFVDLETLMKSSDVVSLHARYSKETEKMIDEKLLALMKPSAVLINTARGELVDHDALYDALASKKIKGAALDVFEGEPPADNSKLFDLDNVIACTHLGGASIQAAEIGATKAIQGVYDILHGNKPEFCVNPEVLK</sequence>